<feature type="domain" description="Putative zinc-finger" evidence="3">
    <location>
        <begin position="69"/>
        <end position="103"/>
    </location>
</feature>
<accession>A0A8J6XXV2</accession>
<protein>
    <submittedName>
        <fullName evidence="4">Zf-HC2 domain-containing protein</fullName>
    </submittedName>
</protein>
<dbReference type="AlphaFoldDB" id="A0A8J6XXV2"/>
<dbReference type="Proteomes" id="UP000648239">
    <property type="component" value="Unassembled WGS sequence"/>
</dbReference>
<evidence type="ECO:0000259" key="3">
    <source>
        <dbReference type="Pfam" id="PF13490"/>
    </source>
</evidence>
<evidence type="ECO:0000256" key="2">
    <source>
        <dbReference type="SAM" id="Phobius"/>
    </source>
</evidence>
<keyword evidence="2" id="KW-0472">Membrane</keyword>
<dbReference type="Pfam" id="PF13490">
    <property type="entry name" value="zf-HC2"/>
    <property type="match status" value="1"/>
</dbReference>
<reference evidence="4 5" key="1">
    <citation type="submission" date="2020-08" db="EMBL/GenBank/DDBJ databases">
        <title>Acidobacteriota in marine sediments use diverse sulfur dissimilation pathways.</title>
        <authorList>
            <person name="Wasmund K."/>
        </authorList>
    </citation>
    <scope>NUCLEOTIDE SEQUENCE [LARGE SCALE GENOMIC DNA]</scope>
    <source>
        <strain evidence="4">MAG AM4</strain>
    </source>
</reference>
<evidence type="ECO:0000313" key="4">
    <source>
        <dbReference type="EMBL" id="MBD3868721.1"/>
    </source>
</evidence>
<keyword evidence="2" id="KW-1133">Transmembrane helix</keyword>
<keyword evidence="2" id="KW-0812">Transmembrane</keyword>
<name>A0A8J6XXV2_9BACT</name>
<feature type="region of interest" description="Disordered" evidence="1">
    <location>
        <begin position="252"/>
        <end position="275"/>
    </location>
</feature>
<organism evidence="4 5">
    <name type="scientific">Candidatus Polarisedimenticola svalbardensis</name>
    <dbReference type="NCBI Taxonomy" id="2886004"/>
    <lineage>
        <taxon>Bacteria</taxon>
        <taxon>Pseudomonadati</taxon>
        <taxon>Acidobacteriota</taxon>
        <taxon>Candidatus Polarisedimenticolia</taxon>
        <taxon>Candidatus Polarisedimenticolales</taxon>
        <taxon>Candidatus Polarisedimenticolaceae</taxon>
        <taxon>Candidatus Polarisedimenticola</taxon>
    </lineage>
</organism>
<evidence type="ECO:0000313" key="5">
    <source>
        <dbReference type="Proteomes" id="UP000648239"/>
    </source>
</evidence>
<gene>
    <name evidence="4" type="ORF">IFK94_11400</name>
</gene>
<feature type="compositionally biased region" description="Polar residues" evidence="1">
    <location>
        <begin position="261"/>
        <end position="275"/>
    </location>
</feature>
<sequence>MNCEQFQAVLDDFPHRNLTDDSVARNHLKSCASCRELVALLREDLVLPQVPAPAGLAEAVMARTSGKACASARESMSGYADGELADDYADLLSGHLTGCHECRDLEAAVRMLAVDLPSLAEMEPAAGFAAQVLAATSEKLSLAQRFVASWQAMMHRPRIAFEASYIAAITFVLLFGLPFTGGGGGQVLEMARMQPIQTLFAADGPLASAVHETVAYAGELGVDTTKKAKEKVVGRAEGVTGWLRGYRDGLKQRWTADNPAPDQSENGSSTEETEQ</sequence>
<comment type="caution">
    <text evidence="4">The sequence shown here is derived from an EMBL/GenBank/DDBJ whole genome shotgun (WGS) entry which is preliminary data.</text>
</comment>
<proteinExistence type="predicted"/>
<dbReference type="EMBL" id="JACXWD010000041">
    <property type="protein sequence ID" value="MBD3868721.1"/>
    <property type="molecule type" value="Genomic_DNA"/>
</dbReference>
<feature type="transmembrane region" description="Helical" evidence="2">
    <location>
        <begin position="159"/>
        <end position="179"/>
    </location>
</feature>
<dbReference type="InterPro" id="IPR027383">
    <property type="entry name" value="Znf_put"/>
</dbReference>
<evidence type="ECO:0000256" key="1">
    <source>
        <dbReference type="SAM" id="MobiDB-lite"/>
    </source>
</evidence>